<dbReference type="CDD" id="cd02244">
    <property type="entry name" value="cupin_7S_vicilin-like_N"/>
    <property type="match status" value="1"/>
</dbReference>
<organism evidence="6 7">
    <name type="scientific">Hibiscus sabdariffa</name>
    <name type="common">roselle</name>
    <dbReference type="NCBI Taxonomy" id="183260"/>
    <lineage>
        <taxon>Eukaryota</taxon>
        <taxon>Viridiplantae</taxon>
        <taxon>Streptophyta</taxon>
        <taxon>Embryophyta</taxon>
        <taxon>Tracheophyta</taxon>
        <taxon>Spermatophyta</taxon>
        <taxon>Magnoliopsida</taxon>
        <taxon>eudicotyledons</taxon>
        <taxon>Gunneridae</taxon>
        <taxon>Pentapetalae</taxon>
        <taxon>rosids</taxon>
        <taxon>malvids</taxon>
        <taxon>Malvales</taxon>
        <taxon>Malvaceae</taxon>
        <taxon>Malvoideae</taxon>
        <taxon>Hibiscus</taxon>
    </lineage>
</organism>
<dbReference type="PANTHER" id="PTHR31189:SF41">
    <property type="entry name" value="VICILIN C72"/>
    <property type="match status" value="1"/>
</dbReference>
<evidence type="ECO:0000313" key="7">
    <source>
        <dbReference type="Proteomes" id="UP001396334"/>
    </source>
</evidence>
<feature type="domain" description="Cupin type-1" evidence="5">
    <location>
        <begin position="164"/>
        <end position="315"/>
    </location>
</feature>
<keyword evidence="2" id="KW-0708">Seed storage protein</keyword>
<evidence type="ECO:0000256" key="1">
    <source>
        <dbReference type="ARBA" id="ARBA00022729"/>
    </source>
</evidence>
<feature type="region of interest" description="Disordered" evidence="4">
    <location>
        <begin position="325"/>
        <end position="350"/>
    </location>
</feature>
<dbReference type="InterPro" id="IPR006792">
    <property type="entry name" value="Vicilin_N"/>
</dbReference>
<dbReference type="InterPro" id="IPR050253">
    <property type="entry name" value="Seed_Storage-Functional"/>
</dbReference>
<dbReference type="PANTHER" id="PTHR31189">
    <property type="entry name" value="OS03G0336100 PROTEIN-RELATED"/>
    <property type="match status" value="1"/>
</dbReference>
<dbReference type="InterPro" id="IPR006045">
    <property type="entry name" value="Cupin_1"/>
</dbReference>
<evidence type="ECO:0000256" key="3">
    <source>
        <dbReference type="ARBA" id="ARBA00023597"/>
    </source>
</evidence>
<sequence>MQKLNFQAFTFNKYITVDQSLPSHSIAMVTSSSRSFFIVLLFSLVLSFGLLCSAADPFRTRTEEDPRERYRDCRRRCERETRGEREQDRCEERCDRKFRQEQEEKEGGRRRLGSRFEECQQWCQQQGQRQQLHCQQQCRREFQEEREGEHQSHNPYYFPRRRYAQARFQEDNGNFWVLQKFADKSRFLKGINEYRIALIEANPNTFALPHHCDAEKIYVVTNGKGTLTFVSHKKKESFNLVPGVVIRVPAGSTVYLVNQDNNEKLTIAVILRPVNNPGQFEEFFPAGQENPQSYYRSFSREILEAVFNTQSEQLDRLFHGRQRQSQQGMFRRASQEQIRSLSQGATTPSEKEERFAFNLLAQEAKFSNQNGKFFEASPHEFELLRDVDTSILDVEINQGSICAPHYHSESTFVILVTEGKGYTEMVTPEEEEEERRSGEYRKVRAGLSPGDIFVVPAGHPVTFVASQNQKLRFLAFGLNYQNDLKIFIGGKDNLVRQMDSAAKELAFGVPSNLVDEIFDKNPQESYFVSGQRQQRDLV</sequence>
<dbReference type="SMART" id="SM00835">
    <property type="entry name" value="Cupin_1"/>
    <property type="match status" value="2"/>
</dbReference>
<evidence type="ECO:0000256" key="4">
    <source>
        <dbReference type="SAM" id="MobiDB-lite"/>
    </source>
</evidence>
<reference evidence="6 7" key="1">
    <citation type="journal article" date="2024" name="G3 (Bethesda)">
        <title>Genome assembly of Hibiscus sabdariffa L. provides insights into metabolisms of medicinal natural products.</title>
        <authorList>
            <person name="Kim T."/>
        </authorList>
    </citation>
    <scope>NUCLEOTIDE SEQUENCE [LARGE SCALE GENOMIC DNA]</scope>
    <source>
        <strain evidence="6">TK-2024</strain>
        <tissue evidence="6">Old leaves</tissue>
    </source>
</reference>
<dbReference type="CDD" id="cd02245">
    <property type="entry name" value="cupin_7S_vicilin-like_C"/>
    <property type="match status" value="1"/>
</dbReference>
<accession>A0ABR2P7H7</accession>
<dbReference type="InterPro" id="IPR014710">
    <property type="entry name" value="RmlC-like_jellyroll"/>
</dbReference>
<dbReference type="Gene3D" id="2.60.120.10">
    <property type="entry name" value="Jelly Rolls"/>
    <property type="match status" value="2"/>
</dbReference>
<dbReference type="InterPro" id="IPR011051">
    <property type="entry name" value="RmlC_Cupin_sf"/>
</dbReference>
<proteinExistence type="inferred from homology"/>
<dbReference type="SUPFAM" id="SSF51182">
    <property type="entry name" value="RmlC-like cupins"/>
    <property type="match status" value="1"/>
</dbReference>
<evidence type="ECO:0000256" key="2">
    <source>
        <dbReference type="ARBA" id="ARBA00023129"/>
    </source>
</evidence>
<evidence type="ECO:0000259" key="5">
    <source>
        <dbReference type="SMART" id="SM00835"/>
    </source>
</evidence>
<protein>
    <recommendedName>
        <fullName evidence="5">Cupin type-1 domain-containing protein</fullName>
    </recommendedName>
</protein>
<keyword evidence="7" id="KW-1185">Reference proteome</keyword>
<feature type="domain" description="Cupin type-1" evidence="5">
    <location>
        <begin position="357"/>
        <end position="515"/>
    </location>
</feature>
<keyword evidence="2" id="KW-0758">Storage protein</keyword>
<gene>
    <name evidence="6" type="ORF">V6N11_029590</name>
</gene>
<keyword evidence="1" id="KW-0732">Signal</keyword>
<dbReference type="EMBL" id="JBBPBN010000078">
    <property type="protein sequence ID" value="KAK8984273.1"/>
    <property type="molecule type" value="Genomic_DNA"/>
</dbReference>
<name>A0ABR2P7H7_9ROSI</name>
<dbReference type="Proteomes" id="UP001396334">
    <property type="component" value="Unassembled WGS sequence"/>
</dbReference>
<dbReference type="Pfam" id="PF04702">
    <property type="entry name" value="Vicilin_N"/>
    <property type="match status" value="1"/>
</dbReference>
<evidence type="ECO:0000313" key="6">
    <source>
        <dbReference type="EMBL" id="KAK8984273.1"/>
    </source>
</evidence>
<feature type="compositionally biased region" description="Polar residues" evidence="4">
    <location>
        <begin position="335"/>
        <end position="348"/>
    </location>
</feature>
<dbReference type="Pfam" id="PF00190">
    <property type="entry name" value="Cupin_1"/>
    <property type="match status" value="2"/>
</dbReference>
<comment type="caution">
    <text evidence="6">The sequence shown here is derived from an EMBL/GenBank/DDBJ whole genome shotgun (WGS) entry which is preliminary data.</text>
</comment>
<comment type="similarity">
    <text evidence="3">Belongs to the 7S seed storage protein family.</text>
</comment>